<proteinExistence type="predicted"/>
<dbReference type="Gene3D" id="1.10.240.10">
    <property type="entry name" value="Tyrosyl-Transfer RNA Synthetase"/>
    <property type="match status" value="1"/>
</dbReference>
<dbReference type="PANTHER" id="PTHR10055:SF1">
    <property type="entry name" value="TRYPTOPHAN--TRNA LIGASE, CYTOPLASMIC"/>
    <property type="match status" value="1"/>
</dbReference>
<name>A0A7J7L3K7_9MAGN</name>
<gene>
    <name evidence="2" type="ORF">GIB67_030898</name>
</gene>
<dbReference type="GO" id="GO:0004830">
    <property type="term" value="F:tryptophan-tRNA ligase activity"/>
    <property type="evidence" value="ECO:0007669"/>
    <property type="project" value="TreeGrafter"/>
</dbReference>
<dbReference type="Proteomes" id="UP000541444">
    <property type="component" value="Unassembled WGS sequence"/>
</dbReference>
<evidence type="ECO:0000313" key="3">
    <source>
        <dbReference type="Proteomes" id="UP000541444"/>
    </source>
</evidence>
<organism evidence="2 3">
    <name type="scientific">Kingdonia uniflora</name>
    <dbReference type="NCBI Taxonomy" id="39325"/>
    <lineage>
        <taxon>Eukaryota</taxon>
        <taxon>Viridiplantae</taxon>
        <taxon>Streptophyta</taxon>
        <taxon>Embryophyta</taxon>
        <taxon>Tracheophyta</taxon>
        <taxon>Spermatophyta</taxon>
        <taxon>Magnoliopsida</taxon>
        <taxon>Ranunculales</taxon>
        <taxon>Circaeasteraceae</taxon>
        <taxon>Kingdonia</taxon>
    </lineage>
</organism>
<evidence type="ECO:0000256" key="1">
    <source>
        <dbReference type="SAM" id="Phobius"/>
    </source>
</evidence>
<dbReference type="PANTHER" id="PTHR10055">
    <property type="entry name" value="TRYPTOPHANYL-TRNA SYNTHETASE"/>
    <property type="match status" value="1"/>
</dbReference>
<protein>
    <submittedName>
        <fullName evidence="2">Uncharacterized protein</fullName>
    </submittedName>
</protein>
<accession>A0A7J7L3K7</accession>
<keyword evidence="3" id="KW-1185">Reference proteome</keyword>
<feature type="transmembrane region" description="Helical" evidence="1">
    <location>
        <begin position="94"/>
        <end position="127"/>
    </location>
</feature>
<dbReference type="AlphaFoldDB" id="A0A7J7L3K7"/>
<sequence>MSGSDPNSAIYVKNYSKGIKKKANNYVFSFGQDYVENHRKYGVNLEVDMKYLSFFLEDDAELENICEVKKCLIEVLTEIVKRYRKARATVTDEMVYAFMALNICGSGLIAAMNASTITSIMVALFWVRAPGKASLGDVARDHSGEFLGVFIKWG</sequence>
<keyword evidence="1" id="KW-0812">Transmembrane</keyword>
<dbReference type="GO" id="GO:0005737">
    <property type="term" value="C:cytoplasm"/>
    <property type="evidence" value="ECO:0007669"/>
    <property type="project" value="TreeGrafter"/>
</dbReference>
<keyword evidence="1" id="KW-0472">Membrane</keyword>
<comment type="caution">
    <text evidence="2">The sequence shown here is derived from an EMBL/GenBank/DDBJ whole genome shotgun (WGS) entry which is preliminary data.</text>
</comment>
<keyword evidence="1" id="KW-1133">Transmembrane helix</keyword>
<dbReference type="OrthoDB" id="10261385at2759"/>
<dbReference type="EMBL" id="JACGCM010002660">
    <property type="protein sequence ID" value="KAF6137134.1"/>
    <property type="molecule type" value="Genomic_DNA"/>
</dbReference>
<dbReference type="SUPFAM" id="SSF52374">
    <property type="entry name" value="Nucleotidylyl transferase"/>
    <property type="match status" value="1"/>
</dbReference>
<reference evidence="2 3" key="1">
    <citation type="journal article" date="2020" name="IScience">
        <title>Genome Sequencing of the Endangered Kingdonia uniflora (Circaeasteraceae, Ranunculales) Reveals Potential Mechanisms of Evolutionary Specialization.</title>
        <authorList>
            <person name="Sun Y."/>
            <person name="Deng T."/>
            <person name="Zhang A."/>
            <person name="Moore M.J."/>
            <person name="Landis J.B."/>
            <person name="Lin N."/>
            <person name="Zhang H."/>
            <person name="Zhang X."/>
            <person name="Huang J."/>
            <person name="Zhang X."/>
            <person name="Sun H."/>
            <person name="Wang H."/>
        </authorList>
    </citation>
    <scope>NUCLEOTIDE SEQUENCE [LARGE SCALE GENOMIC DNA]</scope>
    <source>
        <strain evidence="2">TB1705</strain>
        <tissue evidence="2">Leaf</tissue>
    </source>
</reference>
<dbReference type="GO" id="GO:0006436">
    <property type="term" value="P:tryptophanyl-tRNA aminoacylation"/>
    <property type="evidence" value="ECO:0007669"/>
    <property type="project" value="TreeGrafter"/>
</dbReference>
<evidence type="ECO:0000313" key="2">
    <source>
        <dbReference type="EMBL" id="KAF6137134.1"/>
    </source>
</evidence>